<dbReference type="SUPFAM" id="SSF55729">
    <property type="entry name" value="Acyl-CoA N-acyltransferases (Nat)"/>
    <property type="match status" value="1"/>
</dbReference>
<feature type="domain" description="N-acetyltransferase" evidence="3">
    <location>
        <begin position="37"/>
        <end position="181"/>
    </location>
</feature>
<keyword evidence="5" id="KW-1185">Reference proteome</keyword>
<keyword evidence="1" id="KW-0808">Transferase</keyword>
<keyword evidence="2" id="KW-0012">Acyltransferase</keyword>
<organism evidence="4 5">
    <name type="scientific">Microlunatus aurantiacus</name>
    <dbReference type="NCBI Taxonomy" id="446786"/>
    <lineage>
        <taxon>Bacteria</taxon>
        <taxon>Bacillati</taxon>
        <taxon>Actinomycetota</taxon>
        <taxon>Actinomycetes</taxon>
        <taxon>Propionibacteriales</taxon>
        <taxon>Propionibacteriaceae</taxon>
        <taxon>Microlunatus</taxon>
    </lineage>
</organism>
<dbReference type="PANTHER" id="PTHR43877">
    <property type="entry name" value="AMINOALKYLPHOSPHONATE N-ACETYLTRANSFERASE-RELATED-RELATED"/>
    <property type="match status" value="1"/>
</dbReference>
<dbReference type="CDD" id="cd04301">
    <property type="entry name" value="NAT_SF"/>
    <property type="match status" value="1"/>
</dbReference>
<dbReference type="InterPro" id="IPR000182">
    <property type="entry name" value="GNAT_dom"/>
</dbReference>
<gene>
    <name evidence="4" type="ORF">GCM10022204_34010</name>
</gene>
<accession>A0ABP7E1X2</accession>
<dbReference type="RefSeq" id="WP_344813646.1">
    <property type="nucleotide sequence ID" value="NZ_BAAAYX010000014.1"/>
</dbReference>
<dbReference type="Pfam" id="PF00583">
    <property type="entry name" value="Acetyltransf_1"/>
    <property type="match status" value="1"/>
</dbReference>
<evidence type="ECO:0000259" key="3">
    <source>
        <dbReference type="PROSITE" id="PS51186"/>
    </source>
</evidence>
<evidence type="ECO:0000256" key="1">
    <source>
        <dbReference type="ARBA" id="ARBA00022679"/>
    </source>
</evidence>
<dbReference type="EMBL" id="BAAAYX010000014">
    <property type="protein sequence ID" value="GAA3712304.1"/>
    <property type="molecule type" value="Genomic_DNA"/>
</dbReference>
<evidence type="ECO:0000256" key="2">
    <source>
        <dbReference type="ARBA" id="ARBA00023315"/>
    </source>
</evidence>
<dbReference type="InterPro" id="IPR016181">
    <property type="entry name" value="Acyl_CoA_acyltransferase"/>
</dbReference>
<dbReference type="InterPro" id="IPR050832">
    <property type="entry name" value="Bact_Acetyltransf"/>
</dbReference>
<reference evidence="5" key="1">
    <citation type="journal article" date="2019" name="Int. J. Syst. Evol. Microbiol.">
        <title>The Global Catalogue of Microorganisms (GCM) 10K type strain sequencing project: providing services to taxonomists for standard genome sequencing and annotation.</title>
        <authorList>
            <consortium name="The Broad Institute Genomics Platform"/>
            <consortium name="The Broad Institute Genome Sequencing Center for Infectious Disease"/>
            <person name="Wu L."/>
            <person name="Ma J."/>
        </authorList>
    </citation>
    <scope>NUCLEOTIDE SEQUENCE [LARGE SCALE GENOMIC DNA]</scope>
    <source>
        <strain evidence="5">JCM 16548</strain>
    </source>
</reference>
<dbReference type="PROSITE" id="PS51186">
    <property type="entry name" value="GNAT"/>
    <property type="match status" value="1"/>
</dbReference>
<dbReference type="Gene3D" id="3.40.630.30">
    <property type="match status" value="1"/>
</dbReference>
<dbReference type="Proteomes" id="UP001500051">
    <property type="component" value="Unassembled WGS sequence"/>
</dbReference>
<protein>
    <recommendedName>
        <fullName evidence="3">N-acetyltransferase domain-containing protein</fullName>
    </recommendedName>
</protein>
<comment type="caution">
    <text evidence="4">The sequence shown here is derived from an EMBL/GenBank/DDBJ whole genome shotgun (WGS) entry which is preliminary data.</text>
</comment>
<evidence type="ECO:0000313" key="5">
    <source>
        <dbReference type="Proteomes" id="UP001500051"/>
    </source>
</evidence>
<proteinExistence type="predicted"/>
<sequence>MTSNPPGSSAEPHADSVRLALPAESWGIATVQRRSWGEMTDVATRTLLDGIDLTTMAETWHAAISRPPEARWRVLVAVAEGQVVGLGTTLPSQDPDADPGEDGAIDELVVDPTARRRGHGSRLLNACVDTLRADGFVRAHHWLRADDDLRRAFLTDAGWAPDGAHREIGSDDDAVRIKQIRLHTAIG</sequence>
<name>A0ABP7E1X2_9ACTN</name>
<evidence type="ECO:0000313" key="4">
    <source>
        <dbReference type="EMBL" id="GAA3712304.1"/>
    </source>
</evidence>